<comment type="caution">
    <text evidence="1">The sequence shown here is derived from an EMBL/GenBank/DDBJ whole genome shotgun (WGS) entry which is preliminary data.</text>
</comment>
<evidence type="ECO:0000313" key="2">
    <source>
        <dbReference type="Proteomes" id="UP001472677"/>
    </source>
</evidence>
<sequence>MKGSAKMKKKKEVFAPNTTSPFAQDVVIDLNLNSLDKNRFQNIGVDKELLVGTGLGAEIMYCADLVGSVKETSLSVPTLGTLQGGEGCRKIKSVNAIIDSLVNAT</sequence>
<keyword evidence="2" id="KW-1185">Reference proteome</keyword>
<name>A0ABR2EP89_9ROSI</name>
<dbReference type="EMBL" id="JBBPBM010000012">
    <property type="protein sequence ID" value="KAK8562486.1"/>
    <property type="molecule type" value="Genomic_DNA"/>
</dbReference>
<reference evidence="1 2" key="1">
    <citation type="journal article" date="2024" name="G3 (Bethesda)">
        <title>Genome assembly of Hibiscus sabdariffa L. provides insights into metabolisms of medicinal natural products.</title>
        <authorList>
            <person name="Kim T."/>
        </authorList>
    </citation>
    <scope>NUCLEOTIDE SEQUENCE [LARGE SCALE GENOMIC DNA]</scope>
    <source>
        <strain evidence="1">TK-2024</strain>
        <tissue evidence="1">Old leaves</tissue>
    </source>
</reference>
<accession>A0ABR2EP89</accession>
<evidence type="ECO:0000313" key="1">
    <source>
        <dbReference type="EMBL" id="KAK8562486.1"/>
    </source>
</evidence>
<gene>
    <name evidence="1" type="ORF">V6N12_010564</name>
</gene>
<protein>
    <submittedName>
        <fullName evidence="1">Uncharacterized protein</fullName>
    </submittedName>
</protein>
<dbReference type="Proteomes" id="UP001472677">
    <property type="component" value="Unassembled WGS sequence"/>
</dbReference>
<organism evidence="1 2">
    <name type="scientific">Hibiscus sabdariffa</name>
    <name type="common">roselle</name>
    <dbReference type="NCBI Taxonomy" id="183260"/>
    <lineage>
        <taxon>Eukaryota</taxon>
        <taxon>Viridiplantae</taxon>
        <taxon>Streptophyta</taxon>
        <taxon>Embryophyta</taxon>
        <taxon>Tracheophyta</taxon>
        <taxon>Spermatophyta</taxon>
        <taxon>Magnoliopsida</taxon>
        <taxon>eudicotyledons</taxon>
        <taxon>Gunneridae</taxon>
        <taxon>Pentapetalae</taxon>
        <taxon>rosids</taxon>
        <taxon>malvids</taxon>
        <taxon>Malvales</taxon>
        <taxon>Malvaceae</taxon>
        <taxon>Malvoideae</taxon>
        <taxon>Hibiscus</taxon>
    </lineage>
</organism>
<proteinExistence type="predicted"/>